<protein>
    <submittedName>
        <fullName evidence="1">Uncharacterized protein</fullName>
    </submittedName>
</protein>
<accession>A0A8E2DUI9</accession>
<keyword evidence="2" id="KW-1185">Reference proteome</keyword>
<organism evidence="1 2">
    <name type="scientific">Obba rivulosa</name>
    <dbReference type="NCBI Taxonomy" id="1052685"/>
    <lineage>
        <taxon>Eukaryota</taxon>
        <taxon>Fungi</taxon>
        <taxon>Dikarya</taxon>
        <taxon>Basidiomycota</taxon>
        <taxon>Agaricomycotina</taxon>
        <taxon>Agaricomycetes</taxon>
        <taxon>Polyporales</taxon>
        <taxon>Gelatoporiaceae</taxon>
        <taxon>Obba</taxon>
    </lineage>
</organism>
<evidence type="ECO:0000313" key="1">
    <source>
        <dbReference type="EMBL" id="OCH96103.1"/>
    </source>
</evidence>
<sequence length="74" mass="8121">MPAFSFVRSPLPISCRSSPHRPAALFRRCHGPPLDLIPPSPPHSSLFCLTHQLPLTDTAHPNHVCCEFSPPSRG</sequence>
<dbReference type="Proteomes" id="UP000250043">
    <property type="component" value="Unassembled WGS sequence"/>
</dbReference>
<evidence type="ECO:0000313" key="2">
    <source>
        <dbReference type="Proteomes" id="UP000250043"/>
    </source>
</evidence>
<gene>
    <name evidence="1" type="ORF">OBBRIDRAFT_362368</name>
</gene>
<dbReference type="AlphaFoldDB" id="A0A8E2DUI9"/>
<proteinExistence type="predicted"/>
<dbReference type="EMBL" id="KV722332">
    <property type="protein sequence ID" value="OCH96103.1"/>
    <property type="molecule type" value="Genomic_DNA"/>
</dbReference>
<reference evidence="1 2" key="1">
    <citation type="submission" date="2016-07" db="EMBL/GenBank/DDBJ databases">
        <title>Draft genome of the white-rot fungus Obba rivulosa 3A-2.</title>
        <authorList>
            <consortium name="DOE Joint Genome Institute"/>
            <person name="Miettinen O."/>
            <person name="Riley R."/>
            <person name="Acob R."/>
            <person name="Barry K."/>
            <person name="Cullen D."/>
            <person name="De Vries R."/>
            <person name="Hainaut M."/>
            <person name="Hatakka A."/>
            <person name="Henrissat B."/>
            <person name="Hilden K."/>
            <person name="Kuo R."/>
            <person name="Labutti K."/>
            <person name="Lipzen A."/>
            <person name="Makela M.R."/>
            <person name="Sandor L."/>
            <person name="Spatafora J.W."/>
            <person name="Grigoriev I.V."/>
            <person name="Hibbett D.S."/>
        </authorList>
    </citation>
    <scope>NUCLEOTIDE SEQUENCE [LARGE SCALE GENOMIC DNA]</scope>
    <source>
        <strain evidence="1 2">3A-2</strain>
    </source>
</reference>
<name>A0A8E2DUI9_9APHY</name>